<evidence type="ECO:0000313" key="2">
    <source>
        <dbReference type="EMBL" id="HJE52441.1"/>
    </source>
</evidence>
<organism evidence="2 3">
    <name type="scientific">Tessaracoccus flavescens</name>
    <dbReference type="NCBI Taxonomy" id="399497"/>
    <lineage>
        <taxon>Bacteria</taxon>
        <taxon>Bacillati</taxon>
        <taxon>Actinomycetota</taxon>
        <taxon>Actinomycetes</taxon>
        <taxon>Propionibacteriales</taxon>
        <taxon>Propionibacteriaceae</taxon>
        <taxon>Tessaracoccus</taxon>
    </lineage>
</organism>
<name>A0A921ES04_9ACTN</name>
<reference evidence="2" key="1">
    <citation type="journal article" date="2021" name="PeerJ">
        <title>Extensive microbial diversity within the chicken gut microbiome revealed by metagenomics and culture.</title>
        <authorList>
            <person name="Gilroy R."/>
            <person name="Ravi A."/>
            <person name="Getino M."/>
            <person name="Pursley I."/>
            <person name="Horton D.L."/>
            <person name="Alikhan N.F."/>
            <person name="Baker D."/>
            <person name="Gharbi K."/>
            <person name="Hall N."/>
            <person name="Watson M."/>
            <person name="Adriaenssens E.M."/>
            <person name="Foster-Nyarko E."/>
            <person name="Jarju S."/>
            <person name="Secka A."/>
            <person name="Antonio M."/>
            <person name="Oren A."/>
            <person name="Chaudhuri R.R."/>
            <person name="La Ragione R."/>
            <person name="Hildebrand F."/>
            <person name="Pallen M.J."/>
        </authorList>
    </citation>
    <scope>NUCLEOTIDE SEQUENCE</scope>
    <source>
        <strain evidence="2">ChiGjej3B3-7470</strain>
    </source>
</reference>
<comment type="caution">
    <text evidence="2">The sequence shown here is derived from an EMBL/GenBank/DDBJ whole genome shotgun (WGS) entry which is preliminary data.</text>
</comment>
<dbReference type="AlphaFoldDB" id="A0A921ES04"/>
<protein>
    <submittedName>
        <fullName evidence="2">Aminoglycoside phosphotransferase family protein</fullName>
    </submittedName>
</protein>
<evidence type="ECO:0000259" key="1">
    <source>
        <dbReference type="Pfam" id="PF01636"/>
    </source>
</evidence>
<dbReference type="Pfam" id="PF01636">
    <property type="entry name" value="APH"/>
    <property type="match status" value="1"/>
</dbReference>
<dbReference type="InterPro" id="IPR002575">
    <property type="entry name" value="Aminoglycoside_PTrfase"/>
</dbReference>
<accession>A0A921ES04</accession>
<dbReference type="Proteomes" id="UP000712713">
    <property type="component" value="Unassembled WGS sequence"/>
</dbReference>
<dbReference type="Gene3D" id="3.90.1200.10">
    <property type="match status" value="1"/>
</dbReference>
<dbReference type="InterPro" id="IPR011009">
    <property type="entry name" value="Kinase-like_dom_sf"/>
</dbReference>
<evidence type="ECO:0000313" key="3">
    <source>
        <dbReference type="Proteomes" id="UP000712713"/>
    </source>
</evidence>
<feature type="domain" description="Aminoglycoside phosphotransferase" evidence="1">
    <location>
        <begin position="151"/>
        <end position="257"/>
    </location>
</feature>
<reference evidence="2" key="2">
    <citation type="submission" date="2021-09" db="EMBL/GenBank/DDBJ databases">
        <authorList>
            <person name="Gilroy R."/>
        </authorList>
    </citation>
    <scope>NUCLEOTIDE SEQUENCE</scope>
    <source>
        <strain evidence="2">ChiGjej3B3-7470</strain>
    </source>
</reference>
<gene>
    <name evidence="2" type="ORF">K8V15_10800</name>
</gene>
<sequence length="326" mass="34806">MNPALATLRSTPGIRRAWPTPDGTLTVELVDGTQGPRAGRIDSSGGLTLSPFGEDRKLSALGAGHTGRLVVHRLHKRAVVLSDDRAVKILRPGKASRVAEVSTALATACTAAGFGSAEVLAHTDDTVEFSLLPGRTLHELGDDGLDGWRALAAGWPAFAATALELPEHTAADEVEVLRTWLGHAQRFGSLERLDELAAAVDDTCAALLRTPDPAVTLHRDLHDKQALWDGQRLHLLDLDTAARGEAALDLANLLVHIDLREMQGTLTRADEARAIVGTAVDALGISAQRLAAYASASRLRLAFLYSFRPASAPWLGTWTDKALTRK</sequence>
<proteinExistence type="predicted"/>
<dbReference type="SUPFAM" id="SSF56112">
    <property type="entry name" value="Protein kinase-like (PK-like)"/>
    <property type="match status" value="1"/>
</dbReference>
<dbReference type="EMBL" id="DYZF01000275">
    <property type="protein sequence ID" value="HJE52441.1"/>
    <property type="molecule type" value="Genomic_DNA"/>
</dbReference>